<dbReference type="EMBL" id="BLXT01001660">
    <property type="protein sequence ID" value="GFN87072.1"/>
    <property type="molecule type" value="Genomic_DNA"/>
</dbReference>
<dbReference type="PANTHER" id="PTHR31362:SF0">
    <property type="entry name" value="EXOSTOSIN DOMAIN-CONTAINING PROTEIN-RELATED"/>
    <property type="match status" value="1"/>
</dbReference>
<name>A0AAV3YXG3_9GAST</name>
<evidence type="ECO:0000313" key="2">
    <source>
        <dbReference type="EMBL" id="GFN87072.1"/>
    </source>
</evidence>
<gene>
    <name evidence="2" type="ORF">PoB_001357800</name>
</gene>
<organism evidence="2 3">
    <name type="scientific">Plakobranchus ocellatus</name>
    <dbReference type="NCBI Taxonomy" id="259542"/>
    <lineage>
        <taxon>Eukaryota</taxon>
        <taxon>Metazoa</taxon>
        <taxon>Spiralia</taxon>
        <taxon>Lophotrochozoa</taxon>
        <taxon>Mollusca</taxon>
        <taxon>Gastropoda</taxon>
        <taxon>Heterobranchia</taxon>
        <taxon>Euthyneura</taxon>
        <taxon>Panpulmonata</taxon>
        <taxon>Sacoglossa</taxon>
        <taxon>Placobranchoidea</taxon>
        <taxon>Plakobranchidae</taxon>
        <taxon>Plakobranchus</taxon>
    </lineage>
</organism>
<accession>A0AAV3YXG3</accession>
<comment type="caution">
    <text evidence="2">The sequence shown here is derived from an EMBL/GenBank/DDBJ whole genome shotgun (WGS) entry which is preliminary data.</text>
</comment>
<feature type="transmembrane region" description="Helical" evidence="1">
    <location>
        <begin position="24"/>
        <end position="42"/>
    </location>
</feature>
<dbReference type="Proteomes" id="UP000735302">
    <property type="component" value="Unassembled WGS sequence"/>
</dbReference>
<keyword evidence="1" id="KW-1133">Transmembrane helix</keyword>
<reference evidence="2 3" key="1">
    <citation type="journal article" date="2021" name="Elife">
        <title>Chloroplast acquisition without the gene transfer in kleptoplastic sea slugs, Plakobranchus ocellatus.</title>
        <authorList>
            <person name="Maeda T."/>
            <person name="Takahashi S."/>
            <person name="Yoshida T."/>
            <person name="Shimamura S."/>
            <person name="Takaki Y."/>
            <person name="Nagai Y."/>
            <person name="Toyoda A."/>
            <person name="Suzuki Y."/>
            <person name="Arimoto A."/>
            <person name="Ishii H."/>
            <person name="Satoh N."/>
            <person name="Nishiyama T."/>
            <person name="Hasebe M."/>
            <person name="Maruyama T."/>
            <person name="Minagawa J."/>
            <person name="Obokata J."/>
            <person name="Shigenobu S."/>
        </authorList>
    </citation>
    <scope>NUCLEOTIDE SEQUENCE [LARGE SCALE GENOMIC DNA]</scope>
</reference>
<dbReference type="PANTHER" id="PTHR31362">
    <property type="entry name" value="GLYCOSYLTRANSFERASE STELLO1-RELATED"/>
    <property type="match status" value="1"/>
</dbReference>
<dbReference type="AlphaFoldDB" id="A0AAV3YXG3"/>
<evidence type="ECO:0000256" key="1">
    <source>
        <dbReference type="SAM" id="Phobius"/>
    </source>
</evidence>
<evidence type="ECO:0000313" key="3">
    <source>
        <dbReference type="Proteomes" id="UP000735302"/>
    </source>
</evidence>
<sequence length="809" mass="92775">MSSSTKSAFPLLAIAKQKPFKQKLVVFVAFVIVSIGGLHFISENALDSINKFTDFKSYPEFHGSGSFDCCSSHLGFFSADSPLKPIGKQSKNWIVITTLSLPTSDVKFLSSLPGWRVVVVGDVATPANWSYPNCDFLSLERQKKLNYLITDLVPEKSYSRKNIGYLYAIQHGAEVIYETDDDNRPLYGLKRFDYESEFSGLEFAGQSLFNPYHHFGQLTLWPRGFPLLAVGHTSDRLYWMHQNMQTPLIQQGIVNGDPDMDAIFRLTRKRADRPLDVHFDSVAPTAVLPVGVFSPFNSQNTLFHQDAFWALLIPTGTTMRVCDIWRGYWAQRLLWEIGGRLAFYPPNAYQQRNSHNYLLDAIDELQMYTDTEKLITFLRQWICSPHLSFYECVETLTLDLVAAGLWKARDMDVTKAWLADLKRVGYKEPVRKTIVWSTPNVEKSDVIVGNDSFKKCRRRPLSQASFPENNSSFVVFYPAEQIMPPMHSKDFSPMPKVLQHLMMTDEICSDFHFTRDLNNLAMTNKDTNVDFFNDILVVVTFHFSSFYHNIRYLEAAYRTLFPYLIYCGPNRIKFQAAMESFPDNRRVSFIETDVNCGYQAYSCILGAMQAGYNVKGYLHMSDDVLVNPWVFMGMNKSRVWVTKSSHHNVDTNGATENWKWWKKPVGKRAFLLAVQDIITKMPKGIKAWESMMKSIESAAGGSGLIMRGLSDLYYIPKRLQKEAKWYLSMFQKRYVFLELAVPIVLYGLEPASDIEILTGTSVCWGRNHTWSFYNSSAHYVHPIKLKQRSAVQPFCSHFIATMLKRLYAS</sequence>
<keyword evidence="1" id="KW-0472">Membrane</keyword>
<keyword evidence="1" id="KW-0812">Transmembrane</keyword>
<dbReference type="Pfam" id="PF03385">
    <property type="entry name" value="STELLO"/>
    <property type="match status" value="1"/>
</dbReference>
<protein>
    <submittedName>
        <fullName evidence="2">Conserved uncharacterized protein</fullName>
    </submittedName>
</protein>
<proteinExistence type="predicted"/>
<keyword evidence="3" id="KW-1185">Reference proteome</keyword>
<dbReference type="InterPro" id="IPR005049">
    <property type="entry name" value="STL-like"/>
</dbReference>